<comment type="caution">
    <text evidence="1">The sequence shown here is derived from an EMBL/GenBank/DDBJ whole genome shotgun (WGS) entry which is preliminary data.</text>
</comment>
<reference evidence="2" key="1">
    <citation type="submission" date="2017-09" db="EMBL/GenBank/DDBJ databases">
        <title>Depth-based differentiation of microbial function through sediment-hosted aquifers and enrichment of novel symbionts in the deep terrestrial subsurface.</title>
        <authorList>
            <person name="Probst A.J."/>
            <person name="Ladd B."/>
            <person name="Jarett J.K."/>
            <person name="Geller-Mcgrath D.E."/>
            <person name="Sieber C.M.K."/>
            <person name="Emerson J.B."/>
            <person name="Anantharaman K."/>
            <person name="Thomas B.C."/>
            <person name="Malmstrom R."/>
            <person name="Stieglmeier M."/>
            <person name="Klingl A."/>
            <person name="Woyke T."/>
            <person name="Ryan C.M."/>
            <person name="Banfield J.F."/>
        </authorList>
    </citation>
    <scope>NUCLEOTIDE SEQUENCE [LARGE SCALE GENOMIC DNA]</scope>
</reference>
<sequence>MDTQFQQKLNSIKDNPKIKKALEVFENAQKTYEQAIDAMTIKQKPRYRGSYSSSLSKKDYYANISTTTR</sequence>
<organism evidence="1 2">
    <name type="scientific">bacterium (Candidatus Gribaldobacteria) CG_4_10_14_0_8_um_filter_33_9</name>
    <dbReference type="NCBI Taxonomy" id="2014266"/>
    <lineage>
        <taxon>Bacteria</taxon>
        <taxon>Candidatus Gribaldobacteria</taxon>
    </lineage>
</organism>
<proteinExistence type="predicted"/>
<dbReference type="AlphaFoldDB" id="A0A2M7RNI9"/>
<evidence type="ECO:0000313" key="1">
    <source>
        <dbReference type="EMBL" id="PIZ00741.1"/>
    </source>
</evidence>
<dbReference type="Proteomes" id="UP000229371">
    <property type="component" value="Unassembled WGS sequence"/>
</dbReference>
<protein>
    <submittedName>
        <fullName evidence="1">Uncharacterized protein</fullName>
    </submittedName>
</protein>
<evidence type="ECO:0000313" key="2">
    <source>
        <dbReference type="Proteomes" id="UP000229371"/>
    </source>
</evidence>
<dbReference type="EMBL" id="PFMI01000045">
    <property type="protein sequence ID" value="PIZ00741.1"/>
    <property type="molecule type" value="Genomic_DNA"/>
</dbReference>
<accession>A0A2M7RNI9</accession>
<gene>
    <name evidence="1" type="ORF">COY61_01705</name>
</gene>
<name>A0A2M7RNI9_9BACT</name>